<keyword evidence="3" id="KW-1185">Reference proteome</keyword>
<protein>
    <submittedName>
        <fullName evidence="2">DUF4214 domain-containing protein</fullName>
    </submittedName>
</protein>
<reference evidence="2 3" key="1">
    <citation type="submission" date="2021-06" db="EMBL/GenBank/DDBJ databases">
        <title>Microbial metabolic specificity influences pelagic lipid remineralization.</title>
        <authorList>
            <person name="Behrendt L."/>
            <person name="Hunter J.E."/>
            <person name="Alcolombri U."/>
            <person name="Smriga S."/>
            <person name="Mincer T."/>
            <person name="Lowenstein D.P."/>
            <person name="Peaudecerf F.J."/>
            <person name="Fernandez V.I."/>
            <person name="Fredricks H."/>
            <person name="Almblad H."/>
            <person name="Harrison J.J."/>
            <person name="Stocker R."/>
            <person name="Van Mooy B.A.S."/>
        </authorList>
    </citation>
    <scope>NUCLEOTIDE SEQUENCE [LARGE SCALE GENOMIC DNA]</scope>
    <source>
        <strain evidence="2 3">A252</strain>
    </source>
</reference>
<dbReference type="Pfam" id="PF13946">
    <property type="entry name" value="DUF4214"/>
    <property type="match status" value="1"/>
</dbReference>
<evidence type="ECO:0000313" key="3">
    <source>
        <dbReference type="Proteomes" id="UP000683436"/>
    </source>
</evidence>
<dbReference type="EMBL" id="CP076683">
    <property type="protein sequence ID" value="QWV18483.1"/>
    <property type="molecule type" value="Genomic_DNA"/>
</dbReference>
<sequence>MAASTQTIQKMYIAYFGRPADTIGLQYWADKTEAQIIAGFSASSESQALFGNQGSAAKVNAIYNNLFARDAEPAGLQYWVQKLESGQVSQAEAMYTILNNAGAGDATAVANKLAAAEAFTAQIDTTPEILGYTGANAAQSAREWLTKVNANTASLDAAKASAPAALAAAAGASAGDSGKTFTLTAGADTIVGTSGNDTINALSIDATGAPASTLTAFDSIDGGAGNDTLNIYTTAAQNAVLPANTTVKNVETINIYNSGASAALADASKFVGATAINQIGVNAADVTNLAAGTTAGFNGTTQAALAVQAAAAATSATVALTGVAEVTTLAVTAAASGVLNTVNVSGTRVDATPATPIADLDLTVTAGKDVESVSINTSVNSALTVGNEALSAKAVSTVDASASTGSITYTTAADTVANIKTGTGNDTATLAFAGTATANTASLSTGAGNDVLNVNVTKGAATAVTATVDAGEGNDTINLAINAGVNYNVAAGAGDDIVVITGTVKTTDKIDGGVGTDTVSLSLAAPKTLVADDYIVFNKVLSNFETLKLTTSAATMDASQLAATYNTIDLATASVVTKVGSQTLIANGDLTATAAGYDAAATPKVYGGNLTITDKATGTVTANASNVALTVDASANAASVTLAGDAQSANVTLVQALNTAKTAYVGAAAFTLDASGTVDANLSSVVVSGNGTATIDNAVTAKLISVDASGLNSVAFDGKAAAGLTYTSSNALAETIKLGAGLDTVTLSASTYGAVDKVEGLNLVLNAAGTALDTTKSDALTITGVSLVAASKGFTTTQTDLELALKDAASYSAANGNVDLAFHLGGNTYVFHDESVAVGAQVGLIDAADTVVQLTGLVNLDALIVAA</sequence>
<dbReference type="InterPro" id="IPR025282">
    <property type="entry name" value="DUF4214"/>
</dbReference>
<dbReference type="RefSeq" id="WP_216707092.1">
    <property type="nucleotide sequence ID" value="NZ_CP076683.1"/>
</dbReference>
<dbReference type="Proteomes" id="UP000683436">
    <property type="component" value="Chromosome"/>
</dbReference>
<dbReference type="InterPro" id="IPR001343">
    <property type="entry name" value="Hemolysn_Ca-bd"/>
</dbReference>
<organism evidence="2 3">
    <name type="scientific">Stutzerimonas zhaodongensis</name>
    <dbReference type="NCBI Taxonomy" id="1176257"/>
    <lineage>
        <taxon>Bacteria</taxon>
        <taxon>Pseudomonadati</taxon>
        <taxon>Pseudomonadota</taxon>
        <taxon>Gammaproteobacteria</taxon>
        <taxon>Pseudomonadales</taxon>
        <taxon>Pseudomonadaceae</taxon>
        <taxon>Stutzerimonas</taxon>
    </lineage>
</organism>
<feature type="domain" description="DUF4214" evidence="1">
    <location>
        <begin position="59"/>
        <end position="96"/>
    </location>
</feature>
<dbReference type="Pfam" id="PF00353">
    <property type="entry name" value="HemolysinCabind"/>
    <property type="match status" value="2"/>
</dbReference>
<proteinExistence type="predicted"/>
<accession>A0ABX8J0B2</accession>
<name>A0ABX8J0B2_9GAMM</name>
<evidence type="ECO:0000259" key="1">
    <source>
        <dbReference type="Pfam" id="PF13946"/>
    </source>
</evidence>
<gene>
    <name evidence="2" type="ORF">KQ248_07415</name>
</gene>
<evidence type="ECO:0000313" key="2">
    <source>
        <dbReference type="EMBL" id="QWV18483.1"/>
    </source>
</evidence>